<gene>
    <name evidence="2" type="ORF">D6D01_01753</name>
</gene>
<evidence type="ECO:0000256" key="1">
    <source>
        <dbReference type="SAM" id="MobiDB-lite"/>
    </source>
</evidence>
<evidence type="ECO:0000313" key="2">
    <source>
        <dbReference type="EMBL" id="THY34940.1"/>
    </source>
</evidence>
<feature type="compositionally biased region" description="Basic residues" evidence="1">
    <location>
        <begin position="124"/>
        <end position="135"/>
    </location>
</feature>
<comment type="caution">
    <text evidence="2">The sequence shown here is derived from an EMBL/GenBank/DDBJ whole genome shotgun (WGS) entry which is preliminary data.</text>
</comment>
<sequence>LFLTYSIETFNISPYSVNFSVSHLPSTHTTQLPPIMSYSYAMAKALLSEGEKDRILAMWLSNDDHAANVDWDKATQAFGAASIESMRVSYRNLLKKIEKAGGKTGVTAPSTTGNSSAPPTPKTPKGKGGRPRKRKAESAGSDDDEDDGILKSLRKKAAKNAAGAEEDDDEDDDTPKSLRKKTAKNTIRAENDDEDDEASVKTPKKPGRPRKTPVKATKKTAVGKAGTEKDMAHNINVASDEVKPGQDDQDDEKLSKTVKQEEDSEV</sequence>
<feature type="region of interest" description="Disordered" evidence="1">
    <location>
        <begin position="101"/>
        <end position="266"/>
    </location>
</feature>
<dbReference type="AlphaFoldDB" id="A0A4S9LYI0"/>
<evidence type="ECO:0000313" key="3">
    <source>
        <dbReference type="Proteomes" id="UP000306584"/>
    </source>
</evidence>
<accession>A0A4S9LYI0</accession>
<evidence type="ECO:0008006" key="4">
    <source>
        <dbReference type="Google" id="ProtNLM"/>
    </source>
</evidence>
<proteinExistence type="predicted"/>
<reference evidence="2 3" key="1">
    <citation type="submission" date="2018-10" db="EMBL/GenBank/DDBJ databases">
        <title>Fifty Aureobasidium pullulans genomes reveal a recombining polyextremotolerant generalist.</title>
        <authorList>
            <person name="Gostincar C."/>
            <person name="Turk M."/>
            <person name="Zajc J."/>
            <person name="Gunde-Cimerman N."/>
        </authorList>
    </citation>
    <scope>NUCLEOTIDE SEQUENCE [LARGE SCALE GENOMIC DNA]</scope>
    <source>
        <strain evidence="2 3">EXF-6604</strain>
    </source>
</reference>
<feature type="compositionally biased region" description="Polar residues" evidence="1">
    <location>
        <begin position="107"/>
        <end position="117"/>
    </location>
</feature>
<name>A0A4S9LYI0_AURPU</name>
<feature type="compositionally biased region" description="Basic residues" evidence="1">
    <location>
        <begin position="202"/>
        <end position="218"/>
    </location>
</feature>
<organism evidence="2 3">
    <name type="scientific">Aureobasidium pullulans</name>
    <name type="common">Black yeast</name>
    <name type="synonym">Pullularia pullulans</name>
    <dbReference type="NCBI Taxonomy" id="5580"/>
    <lineage>
        <taxon>Eukaryota</taxon>
        <taxon>Fungi</taxon>
        <taxon>Dikarya</taxon>
        <taxon>Ascomycota</taxon>
        <taxon>Pezizomycotina</taxon>
        <taxon>Dothideomycetes</taxon>
        <taxon>Dothideomycetidae</taxon>
        <taxon>Dothideales</taxon>
        <taxon>Saccotheciaceae</taxon>
        <taxon>Aureobasidium</taxon>
    </lineage>
</organism>
<feature type="non-terminal residue" evidence="2">
    <location>
        <position position="1"/>
    </location>
</feature>
<feature type="compositionally biased region" description="Acidic residues" evidence="1">
    <location>
        <begin position="164"/>
        <end position="173"/>
    </location>
</feature>
<dbReference type="EMBL" id="QZBD01000033">
    <property type="protein sequence ID" value="THY34940.1"/>
    <property type="molecule type" value="Genomic_DNA"/>
</dbReference>
<dbReference type="Proteomes" id="UP000306584">
    <property type="component" value="Unassembled WGS sequence"/>
</dbReference>
<feature type="compositionally biased region" description="Basic and acidic residues" evidence="1">
    <location>
        <begin position="240"/>
        <end position="266"/>
    </location>
</feature>
<protein>
    <recommendedName>
        <fullName evidence="4">Myb-like domain-containing protein</fullName>
    </recommendedName>
</protein>